<feature type="compositionally biased region" description="Basic residues" evidence="1">
    <location>
        <begin position="416"/>
        <end position="427"/>
    </location>
</feature>
<reference evidence="2 3" key="1">
    <citation type="submission" date="2024-01" db="EMBL/GenBank/DDBJ databases">
        <title>A draft genome for a cacao thread blight-causing isolate of Paramarasmius palmivorus.</title>
        <authorList>
            <person name="Baruah I.K."/>
            <person name="Bukari Y."/>
            <person name="Amoako-Attah I."/>
            <person name="Meinhardt L.W."/>
            <person name="Bailey B.A."/>
            <person name="Cohen S.P."/>
        </authorList>
    </citation>
    <scope>NUCLEOTIDE SEQUENCE [LARGE SCALE GENOMIC DNA]</scope>
    <source>
        <strain evidence="2 3">GH-12</strain>
    </source>
</reference>
<feature type="compositionally biased region" description="Basic and acidic residues" evidence="1">
    <location>
        <begin position="832"/>
        <end position="842"/>
    </location>
</feature>
<name>A0AAW0BH52_9AGAR</name>
<comment type="caution">
    <text evidence="2">The sequence shown here is derived from an EMBL/GenBank/DDBJ whole genome shotgun (WGS) entry which is preliminary data.</text>
</comment>
<evidence type="ECO:0000313" key="3">
    <source>
        <dbReference type="Proteomes" id="UP001383192"/>
    </source>
</evidence>
<feature type="compositionally biased region" description="Basic residues" evidence="1">
    <location>
        <begin position="843"/>
        <end position="857"/>
    </location>
</feature>
<dbReference type="Proteomes" id="UP001383192">
    <property type="component" value="Unassembled WGS sequence"/>
</dbReference>
<accession>A0AAW0BH52</accession>
<feature type="compositionally biased region" description="Acidic residues" evidence="1">
    <location>
        <begin position="572"/>
        <end position="588"/>
    </location>
</feature>
<feature type="region of interest" description="Disordered" evidence="1">
    <location>
        <begin position="1"/>
        <end position="98"/>
    </location>
</feature>
<dbReference type="EMBL" id="JAYKXP010000116">
    <property type="protein sequence ID" value="KAK7025342.1"/>
    <property type="molecule type" value="Genomic_DNA"/>
</dbReference>
<gene>
    <name evidence="2" type="primary">RBT1_22</name>
    <name evidence="2" type="ORF">VNI00_016053</name>
</gene>
<protein>
    <submittedName>
        <fullName evidence="2">SERTA domain-containing protein 3</fullName>
    </submittedName>
</protein>
<proteinExistence type="predicted"/>
<feature type="region of interest" description="Disordered" evidence="1">
    <location>
        <begin position="815"/>
        <end position="857"/>
    </location>
</feature>
<feature type="compositionally biased region" description="Low complexity" evidence="1">
    <location>
        <begin position="374"/>
        <end position="400"/>
    </location>
</feature>
<feature type="region of interest" description="Disordered" evidence="1">
    <location>
        <begin position="370"/>
        <end position="479"/>
    </location>
</feature>
<feature type="compositionally biased region" description="Low complexity" evidence="1">
    <location>
        <begin position="53"/>
        <end position="65"/>
    </location>
</feature>
<evidence type="ECO:0000313" key="2">
    <source>
        <dbReference type="EMBL" id="KAK7025342.1"/>
    </source>
</evidence>
<dbReference type="AlphaFoldDB" id="A0AAW0BH52"/>
<feature type="compositionally biased region" description="Pro residues" evidence="1">
    <location>
        <begin position="30"/>
        <end position="43"/>
    </location>
</feature>
<feature type="region of interest" description="Disordered" evidence="1">
    <location>
        <begin position="521"/>
        <end position="600"/>
    </location>
</feature>
<keyword evidence="3" id="KW-1185">Reference proteome</keyword>
<organism evidence="2 3">
    <name type="scientific">Paramarasmius palmivorus</name>
    <dbReference type="NCBI Taxonomy" id="297713"/>
    <lineage>
        <taxon>Eukaryota</taxon>
        <taxon>Fungi</taxon>
        <taxon>Dikarya</taxon>
        <taxon>Basidiomycota</taxon>
        <taxon>Agaricomycotina</taxon>
        <taxon>Agaricomycetes</taxon>
        <taxon>Agaricomycetidae</taxon>
        <taxon>Agaricales</taxon>
        <taxon>Marasmiineae</taxon>
        <taxon>Marasmiaceae</taxon>
        <taxon>Paramarasmius</taxon>
    </lineage>
</organism>
<sequence>MAQDIVPQSLASAPEETSRSSPPTGDSSALPPPTVSPGPPPSIPTSTADGSQASADPAEASKAAETSVKGSSAESDDEDYVEENGSRGRGKPSNFSGDRLRALQKGLQRYMALNSRKEKIKFWPTFMKEIMEEFPLSKYPIPASRLAAHETFVEKTDEEIQALTEAEKNTYFHSLKAAMVTDEELYLQVRRREDGGSLQGRTRKKKKQVRPQFHQWVMKHDRYKSNVVARSSETGRFDRLKSRATAVKDVLADLPEEDVEALKAEYGETLKALDGSSEDLGDSPDVAEQRRRRKNFGTLAQDVLNIWRKLTGLNFTLLAGECIDGDADYDSCVVFSKPDKCCDMDECEGIDFDRFSNTFLMWLKDIHGKSNPESAKAATAGSAGASVVSPSTTPSSAPSAQVPRDDQPSAANQGKGKGKNKGNRKRRTREDELSGEETPEPSDPSDMGSDSEEEVESGERRPAMVQTAIDTTGLWEPNEEGLPVLKVAMSKLTRDQQAAFRRECAEAIGLTKAVEDLEDDIRRSRKGKSNSRYRGSQPTRRSGRIRAGEENNSGLGCEETSVEPERMAVDEQTGEQEESNVGGDDEVEAPGTDPKVASGTMQRVITSVNSVEQLPAWAQEVVKGHAQLDTPHMEGWARFDVEGCSTPFLKSYADWLLGPKDKIQPDAWTALVYKWIEVEELWNKANVEIEGTRVKLLKSRRPQGFLQWFKYGRLRWEELVPPEVQCETLAQDWWIWWSKVVNPRWRPSTEGMVMPGGNGSWEVVRIPGKDGFVLVLVSLRWWCDLLDSPSSDPLWQSTIKSVYWTLEELLKDASQLVDGNDQGGDDEETDDAERTKGSEANKRKARGGGRERKQRRA</sequence>
<evidence type="ECO:0000256" key="1">
    <source>
        <dbReference type="SAM" id="MobiDB-lite"/>
    </source>
</evidence>